<sequence length="80" mass="8370">MTQAGAVEIQHKAKNCAHISDSHSNGKQRVFAKFMNCVAKEAATEMAPVVAEVVVAYGASKFAPGGKGEIAVSTSRSYQA</sequence>
<dbReference type="OrthoDB" id="557071at2759"/>
<dbReference type="Proteomes" id="UP000274922">
    <property type="component" value="Unassembled WGS sequence"/>
</dbReference>
<dbReference type="EMBL" id="ML014362">
    <property type="protein sequence ID" value="RKO98788.1"/>
    <property type="molecule type" value="Genomic_DNA"/>
</dbReference>
<keyword evidence="2" id="KW-1185">Reference proteome</keyword>
<gene>
    <name evidence="1" type="ORF">CXG81DRAFT_28407</name>
</gene>
<dbReference type="AlphaFoldDB" id="A0A4P9X1M3"/>
<name>A0A4P9X1M3_9FUNG</name>
<accession>A0A4P9X1M3</accession>
<evidence type="ECO:0000313" key="2">
    <source>
        <dbReference type="Proteomes" id="UP000274922"/>
    </source>
</evidence>
<organism evidence="1 2">
    <name type="scientific">Caulochytrium protostelioides</name>
    <dbReference type="NCBI Taxonomy" id="1555241"/>
    <lineage>
        <taxon>Eukaryota</taxon>
        <taxon>Fungi</taxon>
        <taxon>Fungi incertae sedis</taxon>
        <taxon>Chytridiomycota</taxon>
        <taxon>Chytridiomycota incertae sedis</taxon>
        <taxon>Chytridiomycetes</taxon>
        <taxon>Caulochytriales</taxon>
        <taxon>Caulochytriaceae</taxon>
        <taxon>Caulochytrium</taxon>
    </lineage>
</organism>
<evidence type="ECO:0000313" key="1">
    <source>
        <dbReference type="EMBL" id="RKO98788.1"/>
    </source>
</evidence>
<protein>
    <submittedName>
        <fullName evidence="1">Uncharacterized protein</fullName>
    </submittedName>
</protein>
<reference evidence="2" key="1">
    <citation type="journal article" date="2018" name="Nat. Microbiol.">
        <title>Leveraging single-cell genomics to expand the fungal tree of life.</title>
        <authorList>
            <person name="Ahrendt S.R."/>
            <person name="Quandt C.A."/>
            <person name="Ciobanu D."/>
            <person name="Clum A."/>
            <person name="Salamov A."/>
            <person name="Andreopoulos B."/>
            <person name="Cheng J.F."/>
            <person name="Woyke T."/>
            <person name="Pelin A."/>
            <person name="Henrissat B."/>
            <person name="Reynolds N.K."/>
            <person name="Benny G.L."/>
            <person name="Smith M.E."/>
            <person name="James T.Y."/>
            <person name="Grigoriev I.V."/>
        </authorList>
    </citation>
    <scope>NUCLEOTIDE SEQUENCE [LARGE SCALE GENOMIC DNA]</scope>
    <source>
        <strain evidence="2">ATCC 52028</strain>
    </source>
</reference>
<proteinExistence type="predicted"/>